<gene>
    <name evidence="1" type="ORF">GDO81_003648</name>
</gene>
<comment type="caution">
    <text evidence="1">The sequence shown here is derived from an EMBL/GenBank/DDBJ whole genome shotgun (WGS) entry which is preliminary data.</text>
</comment>
<name>A0AAV7A2L9_ENGPU</name>
<dbReference type="AlphaFoldDB" id="A0AAV7A2L9"/>
<accession>A0AAV7A2L9</accession>
<dbReference type="EMBL" id="WNYA01000010">
    <property type="protein sequence ID" value="KAG8554054.1"/>
    <property type="molecule type" value="Genomic_DNA"/>
</dbReference>
<dbReference type="Proteomes" id="UP000824782">
    <property type="component" value="Unassembled WGS sequence"/>
</dbReference>
<protein>
    <submittedName>
        <fullName evidence="1">Uncharacterized protein</fullName>
    </submittedName>
</protein>
<organism evidence="1 2">
    <name type="scientific">Engystomops pustulosus</name>
    <name type="common">Tungara frog</name>
    <name type="synonym">Physalaemus pustulosus</name>
    <dbReference type="NCBI Taxonomy" id="76066"/>
    <lineage>
        <taxon>Eukaryota</taxon>
        <taxon>Metazoa</taxon>
        <taxon>Chordata</taxon>
        <taxon>Craniata</taxon>
        <taxon>Vertebrata</taxon>
        <taxon>Euteleostomi</taxon>
        <taxon>Amphibia</taxon>
        <taxon>Batrachia</taxon>
        <taxon>Anura</taxon>
        <taxon>Neobatrachia</taxon>
        <taxon>Hyloidea</taxon>
        <taxon>Leptodactylidae</taxon>
        <taxon>Leiuperinae</taxon>
        <taxon>Engystomops</taxon>
    </lineage>
</organism>
<keyword evidence="2" id="KW-1185">Reference proteome</keyword>
<evidence type="ECO:0000313" key="1">
    <source>
        <dbReference type="EMBL" id="KAG8554054.1"/>
    </source>
</evidence>
<sequence length="103" mass="12234">MRCMSPALTQQRYNIKHNLMGHIQLVYWLKTSLGKSNREREHLIILSERSRAVAPFILYGLPRMLITLWKDDELKSWPKLHTFRYKRQQIKSHSNTSGKLKAT</sequence>
<proteinExistence type="predicted"/>
<evidence type="ECO:0000313" key="2">
    <source>
        <dbReference type="Proteomes" id="UP000824782"/>
    </source>
</evidence>
<reference evidence="1" key="1">
    <citation type="thesis" date="2020" institute="ProQuest LLC" country="789 East Eisenhower Parkway, Ann Arbor, MI, USA">
        <title>Comparative Genomics and Chromosome Evolution.</title>
        <authorList>
            <person name="Mudd A.B."/>
        </authorList>
    </citation>
    <scope>NUCLEOTIDE SEQUENCE</scope>
    <source>
        <strain evidence="1">237g6f4</strain>
        <tissue evidence="1">Blood</tissue>
    </source>
</reference>